<name>A0AAV7XQX4_9NEOP</name>
<dbReference type="Proteomes" id="UP001075354">
    <property type="component" value="Chromosome 5"/>
</dbReference>
<organism evidence="3 4">
    <name type="scientific">Megalurothrips usitatus</name>
    <name type="common">bean blossom thrips</name>
    <dbReference type="NCBI Taxonomy" id="439358"/>
    <lineage>
        <taxon>Eukaryota</taxon>
        <taxon>Metazoa</taxon>
        <taxon>Ecdysozoa</taxon>
        <taxon>Arthropoda</taxon>
        <taxon>Hexapoda</taxon>
        <taxon>Insecta</taxon>
        <taxon>Pterygota</taxon>
        <taxon>Neoptera</taxon>
        <taxon>Paraneoptera</taxon>
        <taxon>Thysanoptera</taxon>
        <taxon>Terebrantia</taxon>
        <taxon>Thripoidea</taxon>
        <taxon>Thripidae</taxon>
        <taxon>Megalurothrips</taxon>
    </lineage>
</organism>
<keyword evidence="2" id="KW-0812">Transmembrane</keyword>
<evidence type="ECO:0000313" key="3">
    <source>
        <dbReference type="EMBL" id="KAJ1527396.1"/>
    </source>
</evidence>
<keyword evidence="2" id="KW-1133">Transmembrane helix</keyword>
<sequence length="248" mass="26261">MPAAGPPSDLHRGVSDRQPTAAGALNADGPKSVCVYSAVPSVFKAGPGLTPRSALRYKSARAAAGSPPAAAGSPPAAAAAASVSRDASSPPTTTTSSSASPPRHGLRMKLKERLVLGLSVTAVLFTLLLVMDLQMDLGMSGHHLVPSHGRVRYANNDNTGNAYSSFRRKFLQRNNNASREYNSGERSVSARRGAFAERGWHPRYLRRLNVRSNLLLPRSRPRLQCAAEAASSRTVAYRGGSVRCFAAV</sequence>
<feature type="compositionally biased region" description="Low complexity" evidence="1">
    <location>
        <begin position="64"/>
        <end position="102"/>
    </location>
</feature>
<reference evidence="3" key="1">
    <citation type="submission" date="2022-12" db="EMBL/GenBank/DDBJ databases">
        <title>Chromosome-level genome assembly of the bean flower thrips Megalurothrips usitatus.</title>
        <authorList>
            <person name="Ma L."/>
            <person name="Liu Q."/>
            <person name="Li H."/>
            <person name="Cai W."/>
        </authorList>
    </citation>
    <scope>NUCLEOTIDE SEQUENCE</scope>
    <source>
        <strain evidence="3">Cailab_2022a</strain>
    </source>
</reference>
<keyword evidence="2" id="KW-0472">Membrane</keyword>
<evidence type="ECO:0000256" key="1">
    <source>
        <dbReference type="SAM" id="MobiDB-lite"/>
    </source>
</evidence>
<gene>
    <name evidence="3" type="ORF">ONE63_007379</name>
</gene>
<comment type="caution">
    <text evidence="3">The sequence shown here is derived from an EMBL/GenBank/DDBJ whole genome shotgun (WGS) entry which is preliminary data.</text>
</comment>
<feature type="transmembrane region" description="Helical" evidence="2">
    <location>
        <begin position="114"/>
        <end position="131"/>
    </location>
</feature>
<feature type="region of interest" description="Disordered" evidence="1">
    <location>
        <begin position="1"/>
        <end position="28"/>
    </location>
</feature>
<dbReference type="EMBL" id="JAPTSV010000005">
    <property type="protein sequence ID" value="KAJ1527396.1"/>
    <property type="molecule type" value="Genomic_DNA"/>
</dbReference>
<feature type="region of interest" description="Disordered" evidence="1">
    <location>
        <begin position="64"/>
        <end position="105"/>
    </location>
</feature>
<dbReference type="AlphaFoldDB" id="A0AAV7XQX4"/>
<proteinExistence type="predicted"/>
<protein>
    <submittedName>
        <fullName evidence="3">Uncharacterized protein</fullName>
    </submittedName>
</protein>
<keyword evidence="4" id="KW-1185">Reference proteome</keyword>
<accession>A0AAV7XQX4</accession>
<evidence type="ECO:0000256" key="2">
    <source>
        <dbReference type="SAM" id="Phobius"/>
    </source>
</evidence>
<evidence type="ECO:0000313" key="4">
    <source>
        <dbReference type="Proteomes" id="UP001075354"/>
    </source>
</evidence>